<dbReference type="AlphaFoldDB" id="A0A927IRU6"/>
<sequence length="375" mass="42182">MSELEEGNRAFASFRVLNGEDNHTEREQLFRNMAQLFSYVSDRCDDEQVAQYDEVLCQLAELVEVEARAHVAKLLAPLDRAPGTVVMRLANDDDIEVARPLLEFSNVLSDDDLIDIISNRSEEHRVAIAGRAEVGERVGEAIVQHGETASVVRLVRNENAEFDRSTLEKLVERARRDAEIASDLRGRSDIDWQSLRGEITSAAGKVLQSLSHVERHIDPVAADRVNTVVYNRIRNRAGFNAQEWKVAYNQVKGLADRKQLDDRALARFARFGYGHHAAAAMGVMLRVPPEIVVKWLASQDYVAITVALRAGGLSPDLFEAIVATLPWRDLPTDADKAMIASRFEALDEEEAGHIFELWREHAFRKRAMSEDRQTA</sequence>
<proteinExistence type="predicted"/>
<reference evidence="1" key="1">
    <citation type="submission" date="2020-09" db="EMBL/GenBank/DDBJ databases">
        <title>Genome seq and assembly of Devosia sp.</title>
        <authorList>
            <person name="Chhetri G."/>
        </authorList>
    </citation>
    <scope>NUCLEOTIDE SEQUENCE</scope>
    <source>
        <strain evidence="1">PTR5</strain>
    </source>
</reference>
<evidence type="ECO:0000313" key="2">
    <source>
        <dbReference type="Proteomes" id="UP000654108"/>
    </source>
</evidence>
<evidence type="ECO:0000313" key="1">
    <source>
        <dbReference type="EMBL" id="MBD8064157.1"/>
    </source>
</evidence>
<gene>
    <name evidence="1" type="ORF">IC608_01530</name>
</gene>
<protein>
    <submittedName>
        <fullName evidence="1">DUF2336 domain-containing protein</fullName>
    </submittedName>
</protein>
<dbReference type="EMBL" id="JACYFU010000001">
    <property type="protein sequence ID" value="MBD8064157.1"/>
    <property type="molecule type" value="Genomic_DNA"/>
</dbReference>
<organism evidence="1 2">
    <name type="scientific">Devosia oryzisoli</name>
    <dbReference type="NCBI Taxonomy" id="2774138"/>
    <lineage>
        <taxon>Bacteria</taxon>
        <taxon>Pseudomonadati</taxon>
        <taxon>Pseudomonadota</taxon>
        <taxon>Alphaproteobacteria</taxon>
        <taxon>Hyphomicrobiales</taxon>
        <taxon>Devosiaceae</taxon>
        <taxon>Devosia</taxon>
    </lineage>
</organism>
<name>A0A927IRU6_9HYPH</name>
<keyword evidence="2" id="KW-1185">Reference proteome</keyword>
<accession>A0A927IRU6</accession>
<dbReference type="RefSeq" id="WP_191772271.1">
    <property type="nucleotide sequence ID" value="NZ_JACYFU010000001.1"/>
</dbReference>
<dbReference type="Proteomes" id="UP000654108">
    <property type="component" value="Unassembled WGS sequence"/>
</dbReference>
<dbReference type="Pfam" id="PF10098">
    <property type="entry name" value="DUF2336"/>
    <property type="match status" value="1"/>
</dbReference>
<comment type="caution">
    <text evidence="1">The sequence shown here is derived from an EMBL/GenBank/DDBJ whole genome shotgun (WGS) entry which is preliminary data.</text>
</comment>
<dbReference type="InterPro" id="IPR019285">
    <property type="entry name" value="DUF2336"/>
</dbReference>